<reference evidence="2 4" key="1">
    <citation type="journal article" date="2019" name="Nat. Microbiol.">
        <title>Expanding anaerobic alkane metabolism in the domain of Archaea.</title>
        <authorList>
            <person name="Wang Y."/>
            <person name="Wegener G."/>
            <person name="Hou J."/>
            <person name="Wang F."/>
            <person name="Xiao X."/>
        </authorList>
    </citation>
    <scope>NUCLEOTIDE SEQUENCE [LARGE SCALE GENOMIC DNA]</scope>
    <source>
        <strain evidence="2">WYZ-LMO11</strain>
    </source>
</reference>
<evidence type="ECO:0008006" key="5">
    <source>
        <dbReference type="Google" id="ProtNLM"/>
    </source>
</evidence>
<sequence>MIILSKFVEKWEPKETPGLATRVKETIRPPGPLKPRLDAAIRALQLQIQKLDIANQKFQERDRTIFSKIVDAYSRHDMDRAKIYANELAEIRKMSKVLMQSRMALEQIVMRLSTVTELGDIVATLAPAMGVIKNVKTGISTLLPEAEKELGDISTILSSILVDAGQTAGLSLNFETANEDAMKILNEAAAIAEQKFKEKFPELPTGVGEKTGF</sequence>
<evidence type="ECO:0000313" key="3">
    <source>
        <dbReference type="Proteomes" id="UP000316080"/>
    </source>
</evidence>
<gene>
    <name evidence="2" type="ORF">DSO09_00195</name>
    <name evidence="1" type="ORF">EF809_03885</name>
</gene>
<organism evidence="2 4">
    <name type="scientific">Thermoproteota archaeon</name>
    <dbReference type="NCBI Taxonomy" id="2056631"/>
    <lineage>
        <taxon>Archaea</taxon>
        <taxon>Thermoproteota</taxon>
    </lineage>
</organism>
<evidence type="ECO:0000313" key="1">
    <source>
        <dbReference type="EMBL" id="RZN55985.1"/>
    </source>
</evidence>
<evidence type="ECO:0000313" key="2">
    <source>
        <dbReference type="EMBL" id="TDA40527.1"/>
    </source>
</evidence>
<name>A0A523BHX2_9CREN</name>
<dbReference type="EMBL" id="RXIH01000032">
    <property type="protein sequence ID" value="RZN55985.1"/>
    <property type="molecule type" value="Genomic_DNA"/>
</dbReference>
<dbReference type="AlphaFoldDB" id="A0A523BHX2"/>
<dbReference type="Proteomes" id="UP000316080">
    <property type="component" value="Unassembled WGS sequence"/>
</dbReference>
<evidence type="ECO:0000313" key="4">
    <source>
        <dbReference type="Proteomes" id="UP000317265"/>
    </source>
</evidence>
<protein>
    <recommendedName>
        <fullName evidence="5">Snf7 family protein</fullName>
    </recommendedName>
</protein>
<dbReference type="Gene3D" id="6.10.140.1230">
    <property type="match status" value="1"/>
</dbReference>
<dbReference type="EMBL" id="QNVI01000002">
    <property type="protein sequence ID" value="TDA40527.1"/>
    <property type="molecule type" value="Genomic_DNA"/>
</dbReference>
<reference evidence="1 3" key="2">
    <citation type="journal article" date="2019" name="Nat. Microbiol.">
        <title>Wide diversity of methane and short-chain alkane metabolisms in uncultured archaea.</title>
        <authorList>
            <person name="Borrel G."/>
            <person name="Adam P.S."/>
            <person name="McKay L.J."/>
            <person name="Chen L.X."/>
            <person name="Sierra-Garcia I.N."/>
            <person name="Sieber C.M."/>
            <person name="Letourneur Q."/>
            <person name="Ghozlane A."/>
            <person name="Andersen G.L."/>
            <person name="Li W.J."/>
            <person name="Hallam S.J."/>
            <person name="Muyzer G."/>
            <person name="de Oliveira V.M."/>
            <person name="Inskeep W.P."/>
            <person name="Banfield J.F."/>
            <person name="Gribaldo S."/>
        </authorList>
    </citation>
    <scope>NUCLEOTIDE SEQUENCE [LARGE SCALE GENOMIC DNA]</scope>
    <source>
        <strain evidence="1">Verst-YHS</strain>
    </source>
</reference>
<dbReference type="Proteomes" id="UP000317265">
    <property type="component" value="Unassembled WGS sequence"/>
</dbReference>
<accession>A0A523BHX2</accession>
<proteinExistence type="predicted"/>
<comment type="caution">
    <text evidence="2">The sequence shown here is derived from an EMBL/GenBank/DDBJ whole genome shotgun (WGS) entry which is preliminary data.</text>
</comment>